<keyword evidence="2" id="KW-1003">Cell membrane</keyword>
<dbReference type="Pfam" id="PF06808">
    <property type="entry name" value="DctM"/>
    <property type="match status" value="1"/>
</dbReference>
<reference evidence="10" key="1">
    <citation type="submission" date="2016-10" db="EMBL/GenBank/DDBJ databases">
        <authorList>
            <person name="Varghese N."/>
            <person name="Submissions S."/>
        </authorList>
    </citation>
    <scope>NUCLEOTIDE SEQUENCE [LARGE SCALE GENOMIC DNA]</scope>
    <source>
        <strain evidence="10">DSM 18887</strain>
    </source>
</reference>
<dbReference type="RefSeq" id="WP_091359451.1">
    <property type="nucleotide sequence ID" value="NZ_AP025284.1"/>
</dbReference>
<feature type="transmembrane region" description="Helical" evidence="7">
    <location>
        <begin position="6"/>
        <end position="39"/>
    </location>
</feature>
<dbReference type="Proteomes" id="UP000198749">
    <property type="component" value="Unassembled WGS sequence"/>
</dbReference>
<comment type="subunit">
    <text evidence="7">The complex comprises the extracytoplasmic solute receptor protein and the two transmembrane proteins.</text>
</comment>
<keyword evidence="10" id="KW-1185">Reference proteome</keyword>
<dbReference type="InterPro" id="IPR004681">
    <property type="entry name" value="TRAP_DctM"/>
</dbReference>
<feature type="domain" description="TRAP C4-dicarboxylate transport system permease DctM subunit" evidence="8">
    <location>
        <begin position="13"/>
        <end position="424"/>
    </location>
</feature>
<comment type="function">
    <text evidence="7">Part of the tripartite ATP-independent periplasmic (TRAP) transport system.</text>
</comment>
<evidence type="ECO:0000313" key="10">
    <source>
        <dbReference type="Proteomes" id="UP000198749"/>
    </source>
</evidence>
<comment type="caution">
    <text evidence="7">Lacks conserved residue(s) required for the propagation of feature annotation.</text>
</comment>
<dbReference type="PANTHER" id="PTHR33362">
    <property type="entry name" value="SIALIC ACID TRAP TRANSPORTER PERMEASE PROTEIN SIAT-RELATED"/>
    <property type="match status" value="1"/>
</dbReference>
<proteinExistence type="inferred from homology"/>
<name>A0A1H9J0Y8_9GAMM</name>
<dbReference type="NCBIfam" id="TIGR00786">
    <property type="entry name" value="dctM"/>
    <property type="match status" value="1"/>
</dbReference>
<accession>A0A1H9J0Y8</accession>
<evidence type="ECO:0000256" key="3">
    <source>
        <dbReference type="ARBA" id="ARBA00022519"/>
    </source>
</evidence>
<feature type="transmembrane region" description="Helical" evidence="7">
    <location>
        <begin position="407"/>
        <end position="428"/>
    </location>
</feature>
<feature type="transmembrane region" description="Helical" evidence="7">
    <location>
        <begin position="362"/>
        <end position="387"/>
    </location>
</feature>
<comment type="subcellular location">
    <subcellularLocation>
        <location evidence="1 7">Cell inner membrane</location>
        <topology evidence="1 7">Multi-pass membrane protein</topology>
    </subcellularLocation>
</comment>
<comment type="similarity">
    <text evidence="7">Belongs to the TRAP transporter large permease family.</text>
</comment>
<evidence type="ECO:0000256" key="5">
    <source>
        <dbReference type="ARBA" id="ARBA00022989"/>
    </source>
</evidence>
<dbReference type="GO" id="GO:0005886">
    <property type="term" value="C:plasma membrane"/>
    <property type="evidence" value="ECO:0007669"/>
    <property type="project" value="UniProtKB-SubCell"/>
</dbReference>
<sequence>MTEIEVTILVVSMLLGMMLLSIPIGASMAISAFTGILILYGFDTASFIIGEVAMEISFNYELCIVPLFILMGNLATRSGMSADLYEGCSRLFGGLKGSLAMSTIAACGCFAAVSGSSLATATALGQVALPEMKKYGYSDALATGAVAAGGTIGVLIPPSIILVIYGVLTETSITDLFVAAVIPGIMQLIIYTLTIVIVVRMWPKSAGAGTPTTLKQKLSALPKLASMVSLFVLIIGGLYLGIFTPTEAAGFGVIFALIIGLIRRSLSWRHIVESLKSTTRTTGMIALIVFGAFMLINFFVLTRANITIADYIVSFDAPPMLILLSILLIYLILGCFLDSIGMVLLTIPVVFPIVQNLGYDPVWFGIILVIVVETGMITPPLGINVFAIKSIVPTVKLSTIFKGVTPFWAADITRLALLIIFPGITLFLL</sequence>
<feature type="transmembrane region" description="Helical" evidence="7">
    <location>
        <begin position="100"/>
        <end position="129"/>
    </location>
</feature>
<evidence type="ECO:0000256" key="4">
    <source>
        <dbReference type="ARBA" id="ARBA00022692"/>
    </source>
</evidence>
<dbReference type="PIRSF" id="PIRSF006066">
    <property type="entry name" value="HI0050"/>
    <property type="match status" value="1"/>
</dbReference>
<feature type="transmembrane region" description="Helical" evidence="7">
    <location>
        <begin position="177"/>
        <end position="199"/>
    </location>
</feature>
<feature type="transmembrane region" description="Helical" evidence="7">
    <location>
        <begin position="141"/>
        <end position="165"/>
    </location>
</feature>
<dbReference type="GO" id="GO:0022857">
    <property type="term" value="F:transmembrane transporter activity"/>
    <property type="evidence" value="ECO:0007669"/>
    <property type="project" value="UniProtKB-UniRule"/>
</dbReference>
<organism evidence="9 10">
    <name type="scientific">Amphritea atlantica</name>
    <dbReference type="NCBI Taxonomy" id="355243"/>
    <lineage>
        <taxon>Bacteria</taxon>
        <taxon>Pseudomonadati</taxon>
        <taxon>Pseudomonadota</taxon>
        <taxon>Gammaproteobacteria</taxon>
        <taxon>Oceanospirillales</taxon>
        <taxon>Oceanospirillaceae</taxon>
        <taxon>Amphritea</taxon>
    </lineage>
</organism>
<feature type="transmembrane region" description="Helical" evidence="7">
    <location>
        <begin position="278"/>
        <end position="300"/>
    </location>
</feature>
<feature type="transmembrane region" description="Helical" evidence="7">
    <location>
        <begin position="220"/>
        <end position="242"/>
    </location>
</feature>
<evidence type="ECO:0000256" key="1">
    <source>
        <dbReference type="ARBA" id="ARBA00004429"/>
    </source>
</evidence>
<dbReference type="EMBL" id="FOGB01000008">
    <property type="protein sequence ID" value="SEQ80466.1"/>
    <property type="molecule type" value="Genomic_DNA"/>
</dbReference>
<keyword evidence="7" id="KW-0813">Transport</keyword>
<evidence type="ECO:0000313" key="9">
    <source>
        <dbReference type="EMBL" id="SEQ80466.1"/>
    </source>
</evidence>
<evidence type="ECO:0000259" key="8">
    <source>
        <dbReference type="Pfam" id="PF06808"/>
    </source>
</evidence>
<evidence type="ECO:0000256" key="6">
    <source>
        <dbReference type="ARBA" id="ARBA00023136"/>
    </source>
</evidence>
<feature type="transmembrane region" description="Helical" evidence="7">
    <location>
        <begin position="320"/>
        <end position="350"/>
    </location>
</feature>
<evidence type="ECO:0000256" key="2">
    <source>
        <dbReference type="ARBA" id="ARBA00022475"/>
    </source>
</evidence>
<dbReference type="InterPro" id="IPR010656">
    <property type="entry name" value="DctM"/>
</dbReference>
<keyword evidence="6 7" id="KW-0472">Membrane</keyword>
<dbReference type="PANTHER" id="PTHR33362:SF5">
    <property type="entry name" value="C4-DICARBOXYLATE TRAP TRANSPORTER LARGE PERMEASE PROTEIN DCTM"/>
    <property type="match status" value="1"/>
</dbReference>
<keyword evidence="5 7" id="KW-1133">Transmembrane helix</keyword>
<feature type="transmembrane region" description="Helical" evidence="7">
    <location>
        <begin position="248"/>
        <end position="266"/>
    </location>
</feature>
<protein>
    <recommendedName>
        <fullName evidence="7">TRAP transporter large permease protein</fullName>
    </recommendedName>
</protein>
<keyword evidence="3 7" id="KW-0997">Cell inner membrane</keyword>
<gene>
    <name evidence="9" type="ORF">SAMN03080615_02810</name>
</gene>
<dbReference type="AlphaFoldDB" id="A0A1H9J0Y8"/>
<keyword evidence="4 7" id="KW-0812">Transmembrane</keyword>
<dbReference type="OrthoDB" id="9796052at2"/>
<dbReference type="STRING" id="355243.SAMN03080615_02810"/>
<evidence type="ECO:0000256" key="7">
    <source>
        <dbReference type="RuleBase" id="RU369079"/>
    </source>
</evidence>